<keyword evidence="2" id="KW-0449">Lipoprotein</keyword>
<keyword evidence="3" id="KW-1185">Reference proteome</keyword>
<dbReference type="PIRSF" id="PIRSF004982">
    <property type="entry name" value="SlP"/>
    <property type="match status" value="1"/>
</dbReference>
<dbReference type="PANTHER" id="PTHR37530:SF1">
    <property type="entry name" value="OUTER MEMBRANE PROTEIN SLP"/>
    <property type="match status" value="1"/>
</dbReference>
<dbReference type="EMBL" id="CP002085">
    <property type="protein sequence ID" value="ADK84867.1"/>
    <property type="molecule type" value="Genomic_DNA"/>
</dbReference>
<dbReference type="Pfam" id="PF03843">
    <property type="entry name" value="Slp"/>
    <property type="match status" value="1"/>
</dbReference>
<feature type="chain" id="PRO_5003150090" evidence="1">
    <location>
        <begin position="20"/>
        <end position="179"/>
    </location>
</feature>
<dbReference type="KEGG" id="dbr:Deba_1499"/>
<reference evidence="2 3" key="1">
    <citation type="journal article" date="2010" name="Stand. Genomic Sci.">
        <title>Complete genome sequence of Desulfarculus baarsii type strain (2st14).</title>
        <authorList>
            <person name="Sun H."/>
            <person name="Spring S."/>
            <person name="Lapidus A."/>
            <person name="Davenport K."/>
            <person name="Del Rio T.G."/>
            <person name="Tice H."/>
            <person name="Nolan M."/>
            <person name="Copeland A."/>
            <person name="Cheng J.F."/>
            <person name="Lucas S."/>
            <person name="Tapia R."/>
            <person name="Goodwin L."/>
            <person name="Pitluck S."/>
            <person name="Ivanova N."/>
            <person name="Pagani I."/>
            <person name="Mavromatis K."/>
            <person name="Ovchinnikova G."/>
            <person name="Pati A."/>
            <person name="Chen A."/>
            <person name="Palaniappan K."/>
            <person name="Hauser L."/>
            <person name="Chang Y.J."/>
            <person name="Jeffries C.D."/>
            <person name="Detter J.C."/>
            <person name="Han C."/>
            <person name="Rohde M."/>
            <person name="Brambilla E."/>
            <person name="Goker M."/>
            <person name="Woyke T."/>
            <person name="Bristow J."/>
            <person name="Eisen J.A."/>
            <person name="Markowitz V."/>
            <person name="Hugenholtz P."/>
            <person name="Kyrpides N.C."/>
            <person name="Klenk H.P."/>
            <person name="Land M."/>
        </authorList>
    </citation>
    <scope>NUCLEOTIDE SEQUENCE [LARGE SCALE GENOMIC DNA]</scope>
    <source>
        <strain evidence="3">ATCC 33931 / DSM 2075 / LMG 7858 / VKM B-1802 / 2st14</strain>
    </source>
</reference>
<proteinExistence type="predicted"/>
<evidence type="ECO:0000256" key="1">
    <source>
        <dbReference type="SAM" id="SignalP"/>
    </source>
</evidence>
<name>E1QH24_DESB2</name>
<keyword evidence="1" id="KW-0732">Signal</keyword>
<organism evidence="2 3">
    <name type="scientific">Desulfarculus baarsii (strain ATCC 33931 / DSM 2075 / LMG 7858 / VKM B-1802 / 2st14)</name>
    <dbReference type="NCBI Taxonomy" id="644282"/>
    <lineage>
        <taxon>Bacteria</taxon>
        <taxon>Pseudomonadati</taxon>
        <taxon>Thermodesulfobacteriota</taxon>
        <taxon>Desulfarculia</taxon>
        <taxon>Desulfarculales</taxon>
        <taxon>Desulfarculaceae</taxon>
        <taxon>Desulfarculus</taxon>
    </lineage>
</organism>
<protein>
    <submittedName>
        <fullName evidence="2">Outer membrane lipoprotein Slp</fullName>
    </submittedName>
</protein>
<accession>E1QH24</accession>
<dbReference type="GO" id="GO:0019867">
    <property type="term" value="C:outer membrane"/>
    <property type="evidence" value="ECO:0007669"/>
    <property type="project" value="InterPro"/>
</dbReference>
<dbReference type="PROSITE" id="PS51257">
    <property type="entry name" value="PROKAR_LIPOPROTEIN"/>
    <property type="match status" value="1"/>
</dbReference>
<gene>
    <name evidence="2" type="ordered locus">Deba_1499</name>
</gene>
<evidence type="ECO:0000313" key="3">
    <source>
        <dbReference type="Proteomes" id="UP000009047"/>
    </source>
</evidence>
<dbReference type="PANTHER" id="PTHR37530">
    <property type="entry name" value="OUTER MEMBRANE PROTEIN SLP"/>
    <property type="match status" value="1"/>
</dbReference>
<dbReference type="STRING" id="644282.Deba_1499"/>
<dbReference type="HOGENOM" id="CLU_100924_2_1_7"/>
<dbReference type="Proteomes" id="UP000009047">
    <property type="component" value="Chromosome"/>
</dbReference>
<dbReference type="InterPro" id="IPR004658">
    <property type="entry name" value="OMP_Slp"/>
</dbReference>
<feature type="signal peptide" evidence="1">
    <location>
        <begin position="1"/>
        <end position="19"/>
    </location>
</feature>
<dbReference type="eggNOG" id="COG3065">
    <property type="taxonomic scope" value="Bacteria"/>
</dbReference>
<evidence type="ECO:0000313" key="2">
    <source>
        <dbReference type="EMBL" id="ADK84867.1"/>
    </source>
</evidence>
<dbReference type="AlphaFoldDB" id="E1QH24"/>
<dbReference type="RefSeq" id="WP_013258320.1">
    <property type="nucleotide sequence ID" value="NC_014365.1"/>
</dbReference>
<sequence length="179" mass="19950">MPRIFTTTLLLLAALGLSACGPTFLPQQIQAELSPDLSLDQVLAQPDAFKGKTVLWGGRVIKTINKPQGTVVEVVQLPLDQNGQPQDVDKSHGRFIVSLPQFLDPAIYAAGREVSVAGQVVGVEELPLGEIKYTYALLRGKVVHLWPKRPVNVRFDDPMPPLYPGPPAMYWYWSPYMWW</sequence>